<feature type="region of interest" description="Disordered" evidence="3">
    <location>
        <begin position="648"/>
        <end position="679"/>
    </location>
</feature>
<feature type="region of interest" description="Disordered" evidence="3">
    <location>
        <begin position="290"/>
        <end position="374"/>
    </location>
</feature>
<feature type="compositionally biased region" description="Basic and acidic residues" evidence="3">
    <location>
        <begin position="648"/>
        <end position="657"/>
    </location>
</feature>
<feature type="region of interest" description="Disordered" evidence="3">
    <location>
        <begin position="720"/>
        <end position="750"/>
    </location>
</feature>
<accession>A0ABQ9X2R3</accession>
<dbReference type="SMART" id="SM00360">
    <property type="entry name" value="RRM"/>
    <property type="match status" value="2"/>
</dbReference>
<dbReference type="Gene3D" id="3.30.70.330">
    <property type="match status" value="2"/>
</dbReference>
<feature type="compositionally biased region" description="Low complexity" evidence="3">
    <location>
        <begin position="343"/>
        <end position="370"/>
    </location>
</feature>
<dbReference type="PROSITE" id="PS50102">
    <property type="entry name" value="RRM"/>
    <property type="match status" value="2"/>
</dbReference>
<dbReference type="EMBL" id="JARBJD010000252">
    <property type="protein sequence ID" value="KAK2945639.1"/>
    <property type="molecule type" value="Genomic_DNA"/>
</dbReference>
<evidence type="ECO:0000313" key="6">
    <source>
        <dbReference type="Proteomes" id="UP001281761"/>
    </source>
</evidence>
<keyword evidence="1 2" id="KW-0694">RNA-binding</keyword>
<dbReference type="InterPro" id="IPR000504">
    <property type="entry name" value="RRM_dom"/>
</dbReference>
<feature type="domain" description="RRM" evidence="4">
    <location>
        <begin position="11"/>
        <end position="89"/>
    </location>
</feature>
<evidence type="ECO:0000256" key="1">
    <source>
        <dbReference type="ARBA" id="ARBA00022884"/>
    </source>
</evidence>
<feature type="compositionally biased region" description="Basic and acidic residues" evidence="3">
    <location>
        <begin position="309"/>
        <end position="321"/>
    </location>
</feature>
<keyword evidence="6" id="KW-1185">Reference proteome</keyword>
<proteinExistence type="predicted"/>
<dbReference type="Proteomes" id="UP001281761">
    <property type="component" value="Unassembled WGS sequence"/>
</dbReference>
<dbReference type="SUPFAM" id="SSF54928">
    <property type="entry name" value="RNA-binding domain, RBD"/>
    <property type="match status" value="1"/>
</dbReference>
<dbReference type="Pfam" id="PF00076">
    <property type="entry name" value="RRM_1"/>
    <property type="match status" value="1"/>
</dbReference>
<reference evidence="5 6" key="1">
    <citation type="journal article" date="2022" name="bioRxiv">
        <title>Genomics of Preaxostyla Flagellates Illuminates Evolutionary Transitions and the Path Towards Mitochondrial Loss.</title>
        <authorList>
            <person name="Novak L.V.F."/>
            <person name="Treitli S.C."/>
            <person name="Pyrih J."/>
            <person name="Halakuc P."/>
            <person name="Pipaliya S.V."/>
            <person name="Vacek V."/>
            <person name="Brzon O."/>
            <person name="Soukal P."/>
            <person name="Eme L."/>
            <person name="Dacks J.B."/>
            <person name="Karnkowska A."/>
            <person name="Elias M."/>
            <person name="Hampl V."/>
        </authorList>
    </citation>
    <scope>NUCLEOTIDE SEQUENCE [LARGE SCALE GENOMIC DNA]</scope>
    <source>
        <strain evidence="5">NAU3</strain>
        <tissue evidence="5">Gut</tissue>
    </source>
</reference>
<feature type="domain" description="RRM" evidence="4">
    <location>
        <begin position="91"/>
        <end position="163"/>
    </location>
</feature>
<evidence type="ECO:0000256" key="2">
    <source>
        <dbReference type="PROSITE-ProRule" id="PRU00176"/>
    </source>
</evidence>
<dbReference type="PANTHER" id="PTHR21245">
    <property type="entry name" value="HETEROGENEOUS NUCLEAR RIBONUCLEOPROTEIN"/>
    <property type="match status" value="1"/>
</dbReference>
<dbReference type="InterPro" id="IPR012677">
    <property type="entry name" value="Nucleotide-bd_a/b_plait_sf"/>
</dbReference>
<feature type="compositionally biased region" description="Pro residues" evidence="3">
    <location>
        <begin position="331"/>
        <end position="342"/>
    </location>
</feature>
<protein>
    <recommendedName>
        <fullName evidence="4">RRM domain-containing protein</fullName>
    </recommendedName>
</protein>
<evidence type="ECO:0000256" key="3">
    <source>
        <dbReference type="SAM" id="MobiDB-lite"/>
    </source>
</evidence>
<evidence type="ECO:0000313" key="5">
    <source>
        <dbReference type="EMBL" id="KAK2945639.1"/>
    </source>
</evidence>
<dbReference type="CDD" id="cd00590">
    <property type="entry name" value="RRM_SF"/>
    <property type="match status" value="2"/>
</dbReference>
<sequence length="774" mass="87294">MSNQQKQTAPIGLFLGDIPQQLPEEEMIATFSEYGEISRVDFRYDKKKKKRLAYGFVYFKDDEAPQEILAHGDKFPIGEYILRVGLAERNTTLMMKNIPPQIKEHVLISWLRAFGQVSEFDYDTEESKCYVSFSTRSEAEKTKRNLENRVIFPSDLRVSVLPERQTPQPDNDSEELHADALGKLLVEWCDSKTIANTVYVVRSSAEILPANQSPYTFTVSESQLQMYFERFGVVERVSIPALKEKSQFVAKILYGKNSKGVKATREAVAHSDSFGTLFGRQLSLTATLPNSLHPTQLQPPQPAQPAVTRVKEAKPKCDPDTKNQPLLSQPTPFPSSPSPRLAPSPAFFSQHPAPSQPSYQPPQETEPSSPLFAIPSLNPYAPSFTPSSTHTVLHHHYATPSDLFPSLHTPLEPQLPSNSRQRMPAMVTVPDSLSSHHSYASASQTEPLSPSVITAHDSFDSSFINFNSTTRRSMSPTLSFQTATFSHPSLIDFTSVGFPSLADSEDQDSIPRPAIPDSFSESFDYPVSFAEHLSVPSSLFDHPAVVSQRGCTSSFASSLYGYSTFTSPSLNERTAPAVMVRLLDEPPSVVLEPDGWVMETANGEEADWAECRFCGSFVALGELDTHEMYCEQDTLNLVLQESLQARREDRKVEKAIEEEVEEEEEPDEENWEEHSDSLEGVLPSRLSSHIRRKEKYTPIGDHQKKADIRFQNRTQQYLRKALDRPQSKQPVKKREIDRPSHHTEKRKYEKKIVEMRHALPKIDESKQLIEEETE</sequence>
<feature type="compositionally biased region" description="Acidic residues" evidence="3">
    <location>
        <begin position="658"/>
        <end position="671"/>
    </location>
</feature>
<gene>
    <name evidence="5" type="ORF">BLNAU_19436</name>
</gene>
<comment type="caution">
    <text evidence="5">The sequence shown here is derived from an EMBL/GenBank/DDBJ whole genome shotgun (WGS) entry which is preliminary data.</text>
</comment>
<organism evidence="5 6">
    <name type="scientific">Blattamonas nauphoetae</name>
    <dbReference type="NCBI Taxonomy" id="2049346"/>
    <lineage>
        <taxon>Eukaryota</taxon>
        <taxon>Metamonada</taxon>
        <taxon>Preaxostyla</taxon>
        <taxon>Oxymonadida</taxon>
        <taxon>Blattamonas</taxon>
    </lineage>
</organism>
<evidence type="ECO:0000259" key="4">
    <source>
        <dbReference type="PROSITE" id="PS50102"/>
    </source>
</evidence>
<name>A0ABQ9X2R3_9EUKA</name>
<dbReference type="InterPro" id="IPR035979">
    <property type="entry name" value="RBD_domain_sf"/>
</dbReference>